<keyword evidence="2" id="KW-1185">Reference proteome</keyword>
<dbReference type="AlphaFoldDB" id="A0A9W7SSG9"/>
<protein>
    <submittedName>
        <fullName evidence="1">Uncharacterized protein</fullName>
    </submittedName>
</protein>
<organism evidence="1 2">
    <name type="scientific">Teratosphaeria destructans</name>
    <dbReference type="NCBI Taxonomy" id="418781"/>
    <lineage>
        <taxon>Eukaryota</taxon>
        <taxon>Fungi</taxon>
        <taxon>Dikarya</taxon>
        <taxon>Ascomycota</taxon>
        <taxon>Pezizomycotina</taxon>
        <taxon>Dothideomycetes</taxon>
        <taxon>Dothideomycetidae</taxon>
        <taxon>Mycosphaerellales</taxon>
        <taxon>Teratosphaeriaceae</taxon>
        <taxon>Teratosphaeria</taxon>
    </lineage>
</organism>
<sequence>MAVLQLAQAHTHIYERGQEQQERQRWREIDMRIGRNQRPRSQWFHTYFYPSCWYRMLDTSEIVARGVLGKADATPQIDKSTTFISVDRGHANKA</sequence>
<reference evidence="1 2" key="1">
    <citation type="journal article" date="2018" name="IMA Fungus">
        <title>IMA Genome-F 10: Nine draft genome sequences of Claviceps purpurea s.lat., including C. arundinis, C. humidiphila, and C. cf. spartinae, pseudomolecules for the pitch canker pathogen Fusarium circinatum, draft genome of Davidsoniella eucalypti, Grosmannia galeiformis, Quambalaria eucalypti, and Teratosphaeria destructans.</title>
        <authorList>
            <person name="Wingfield B.D."/>
            <person name="Liu M."/>
            <person name="Nguyen H.D."/>
            <person name="Lane F.A."/>
            <person name="Morgan S.W."/>
            <person name="De Vos L."/>
            <person name="Wilken P.M."/>
            <person name="Duong T.A."/>
            <person name="Aylward J."/>
            <person name="Coetzee M.P."/>
            <person name="Dadej K."/>
            <person name="De Beer Z.W."/>
            <person name="Findlay W."/>
            <person name="Havenga M."/>
            <person name="Kolarik M."/>
            <person name="Menzies J.G."/>
            <person name="Naidoo K."/>
            <person name="Pochopski O."/>
            <person name="Shoukouhi P."/>
            <person name="Santana Q.C."/>
            <person name="Seifert K.A."/>
            <person name="Soal N."/>
            <person name="Steenkamp E.T."/>
            <person name="Tatham C.T."/>
            <person name="van der Nest M.A."/>
            <person name="Wingfield M.J."/>
        </authorList>
    </citation>
    <scope>NUCLEOTIDE SEQUENCE [LARGE SCALE GENOMIC DNA]</scope>
    <source>
        <strain evidence="1">CMW44962</strain>
    </source>
</reference>
<accession>A0A9W7SSG9</accession>
<evidence type="ECO:0000313" key="1">
    <source>
        <dbReference type="EMBL" id="KAH9827808.1"/>
    </source>
</evidence>
<dbReference type="EMBL" id="RIBY02001856">
    <property type="protein sequence ID" value="KAH9827808.1"/>
    <property type="molecule type" value="Genomic_DNA"/>
</dbReference>
<name>A0A9W7SSG9_9PEZI</name>
<comment type="caution">
    <text evidence="1">The sequence shown here is derived from an EMBL/GenBank/DDBJ whole genome shotgun (WGS) entry which is preliminary data.</text>
</comment>
<gene>
    <name evidence="1" type="ORF">Tdes44962_MAKER02742</name>
</gene>
<evidence type="ECO:0000313" key="2">
    <source>
        <dbReference type="Proteomes" id="UP001138500"/>
    </source>
</evidence>
<reference evidence="1 2" key="2">
    <citation type="journal article" date="2021" name="Curr. Genet.">
        <title>Genetic response to nitrogen starvation in the aggressive Eucalyptus foliar pathogen Teratosphaeria destructans.</title>
        <authorList>
            <person name="Havenga M."/>
            <person name="Wingfield B.D."/>
            <person name="Wingfield M.J."/>
            <person name="Dreyer L.L."/>
            <person name="Roets F."/>
            <person name="Aylward J."/>
        </authorList>
    </citation>
    <scope>NUCLEOTIDE SEQUENCE [LARGE SCALE GENOMIC DNA]</scope>
    <source>
        <strain evidence="1">CMW44962</strain>
    </source>
</reference>
<dbReference type="Proteomes" id="UP001138500">
    <property type="component" value="Unassembled WGS sequence"/>
</dbReference>
<proteinExistence type="predicted"/>